<organism evidence="1 2">
    <name type="scientific">Eschrichtius robustus</name>
    <name type="common">California gray whale</name>
    <name type="synonym">Eschrichtius gibbosus</name>
    <dbReference type="NCBI Taxonomy" id="9764"/>
    <lineage>
        <taxon>Eukaryota</taxon>
        <taxon>Metazoa</taxon>
        <taxon>Chordata</taxon>
        <taxon>Craniata</taxon>
        <taxon>Vertebrata</taxon>
        <taxon>Euteleostomi</taxon>
        <taxon>Mammalia</taxon>
        <taxon>Eutheria</taxon>
        <taxon>Laurasiatheria</taxon>
        <taxon>Artiodactyla</taxon>
        <taxon>Whippomorpha</taxon>
        <taxon>Cetacea</taxon>
        <taxon>Mysticeti</taxon>
        <taxon>Eschrichtiidae</taxon>
        <taxon>Eschrichtius</taxon>
    </lineage>
</organism>
<dbReference type="EMBL" id="JAIQCJ010001784">
    <property type="protein sequence ID" value="KAJ8787557.1"/>
    <property type="molecule type" value="Genomic_DNA"/>
</dbReference>
<protein>
    <submittedName>
        <fullName evidence="1">Uncharacterized protein</fullName>
    </submittedName>
</protein>
<name>A0AB34H7Z3_ESCRO</name>
<sequence length="87" mass="9778">MLPTGHLRKTPSKQMELDVEFQRKAGADDRNVEPLKPISIDSSDLARLRALREEGVNGRACMYFSFLYWVAGKSADSCLQSLQKFSA</sequence>
<evidence type="ECO:0000313" key="2">
    <source>
        <dbReference type="Proteomes" id="UP001159641"/>
    </source>
</evidence>
<comment type="caution">
    <text evidence="1">The sequence shown here is derived from an EMBL/GenBank/DDBJ whole genome shotgun (WGS) entry which is preliminary data.</text>
</comment>
<reference evidence="1 2" key="1">
    <citation type="submission" date="2022-11" db="EMBL/GenBank/DDBJ databases">
        <title>Whole genome sequence of Eschrichtius robustus ER-17-0199.</title>
        <authorList>
            <person name="Bruniche-Olsen A."/>
            <person name="Black A.N."/>
            <person name="Fields C.J."/>
            <person name="Walden K."/>
            <person name="Dewoody J.A."/>
        </authorList>
    </citation>
    <scope>NUCLEOTIDE SEQUENCE [LARGE SCALE GENOMIC DNA]</scope>
    <source>
        <strain evidence="1">ER-17-0199</strain>
        <tissue evidence="1">Blubber</tissue>
    </source>
</reference>
<dbReference type="AlphaFoldDB" id="A0AB34H7Z3"/>
<evidence type="ECO:0000313" key="1">
    <source>
        <dbReference type="EMBL" id="KAJ8787557.1"/>
    </source>
</evidence>
<dbReference type="Proteomes" id="UP001159641">
    <property type="component" value="Unassembled WGS sequence"/>
</dbReference>
<accession>A0AB34H7Z3</accession>
<gene>
    <name evidence="1" type="ORF">J1605_022872</name>
</gene>
<keyword evidence="2" id="KW-1185">Reference proteome</keyword>
<proteinExistence type="predicted"/>